<dbReference type="EC" id="2.3.1.-" evidence="2"/>
<evidence type="ECO:0000313" key="2">
    <source>
        <dbReference type="EMBL" id="MCC2125323.1"/>
    </source>
</evidence>
<evidence type="ECO:0000313" key="3">
    <source>
        <dbReference type="Proteomes" id="UP001198220"/>
    </source>
</evidence>
<dbReference type="InterPro" id="IPR000182">
    <property type="entry name" value="GNAT_dom"/>
</dbReference>
<dbReference type="InterPro" id="IPR025559">
    <property type="entry name" value="Eis_dom"/>
</dbReference>
<comment type="caution">
    <text evidence="2">The sequence shown here is derived from an EMBL/GenBank/DDBJ whole genome shotgun (WGS) entry which is preliminary data.</text>
</comment>
<dbReference type="AlphaFoldDB" id="A0AAE3A6S3"/>
<dbReference type="Gene3D" id="3.40.630.30">
    <property type="match status" value="1"/>
</dbReference>
<dbReference type="RefSeq" id="WP_308458776.1">
    <property type="nucleotide sequence ID" value="NZ_JAJEPS010000002.1"/>
</dbReference>
<sequence>MPEIIEQEEKIWNPRYLKPEERGLTRELYHAVFAEDTERFVDYYYQYKIRNNAILVLEEEEKIISMLHLNPYTMIVNGYEFPCNYIVAVATDPDYRHQGCMRALLERALNDMADRKMPFTFLMPASESIYAPFDFVWICPFTELPMRVSRMNADGQNRYLASHYQMFCKRTENYMENLAAEKKAEEGEIASDKMPPFMARITDVCGMLSLACGRQDQELYLQIKDPIIGKNNGYFQWKISGEQSTAVKLSGKPEYVDLELTIGELASMIFEGFHICLTEVV</sequence>
<feature type="domain" description="N-acetyltransferase" evidence="1">
    <location>
        <begin position="12"/>
        <end position="171"/>
    </location>
</feature>
<dbReference type="Proteomes" id="UP001198220">
    <property type="component" value="Unassembled WGS sequence"/>
</dbReference>
<dbReference type="EMBL" id="JAJEPS010000002">
    <property type="protein sequence ID" value="MCC2125323.1"/>
    <property type="molecule type" value="Genomic_DNA"/>
</dbReference>
<gene>
    <name evidence="2" type="ORF">LKD36_03915</name>
</gene>
<dbReference type="Gene3D" id="3.30.1050.10">
    <property type="entry name" value="SCP2 sterol-binding domain"/>
    <property type="match status" value="1"/>
</dbReference>
<dbReference type="GO" id="GO:0030649">
    <property type="term" value="P:aminoglycoside antibiotic catabolic process"/>
    <property type="evidence" value="ECO:0007669"/>
    <property type="project" value="TreeGrafter"/>
</dbReference>
<protein>
    <submittedName>
        <fullName evidence="2">GNAT family N-acetyltransferase</fullName>
        <ecNumber evidence="2">2.3.1.-</ecNumber>
    </submittedName>
</protein>
<keyword evidence="2" id="KW-0012">Acyltransferase</keyword>
<accession>A0AAE3A6S3</accession>
<dbReference type="Pfam" id="PF13527">
    <property type="entry name" value="Acetyltransf_9"/>
    <property type="match status" value="1"/>
</dbReference>
<keyword evidence="3" id="KW-1185">Reference proteome</keyword>
<dbReference type="SUPFAM" id="SSF55729">
    <property type="entry name" value="Acyl-CoA N-acyltransferases (Nat)"/>
    <property type="match status" value="1"/>
</dbReference>
<evidence type="ECO:0000259" key="1">
    <source>
        <dbReference type="PROSITE" id="PS51186"/>
    </source>
</evidence>
<keyword evidence="2" id="KW-0808">Transferase</keyword>
<organism evidence="2 3">
    <name type="scientific">Hominiventricola filiformis</name>
    <dbReference type="NCBI Taxonomy" id="2885352"/>
    <lineage>
        <taxon>Bacteria</taxon>
        <taxon>Bacillati</taxon>
        <taxon>Bacillota</taxon>
        <taxon>Clostridia</taxon>
        <taxon>Lachnospirales</taxon>
        <taxon>Lachnospiraceae</taxon>
        <taxon>Hominiventricola</taxon>
    </lineage>
</organism>
<dbReference type="InterPro" id="IPR051554">
    <property type="entry name" value="Acetyltransferase_Eis"/>
</dbReference>
<dbReference type="CDD" id="cd04301">
    <property type="entry name" value="NAT_SF"/>
    <property type="match status" value="1"/>
</dbReference>
<dbReference type="GO" id="GO:0034069">
    <property type="term" value="F:aminoglycoside N-acetyltransferase activity"/>
    <property type="evidence" value="ECO:0007669"/>
    <property type="project" value="TreeGrafter"/>
</dbReference>
<dbReference type="SUPFAM" id="SSF55718">
    <property type="entry name" value="SCP-like"/>
    <property type="match status" value="1"/>
</dbReference>
<dbReference type="PANTHER" id="PTHR37817:SF1">
    <property type="entry name" value="N-ACETYLTRANSFERASE EIS"/>
    <property type="match status" value="1"/>
</dbReference>
<dbReference type="InterPro" id="IPR016181">
    <property type="entry name" value="Acyl_CoA_acyltransferase"/>
</dbReference>
<name>A0AAE3A6S3_9FIRM</name>
<dbReference type="InterPro" id="IPR036527">
    <property type="entry name" value="SCP2_sterol-bd_dom_sf"/>
</dbReference>
<proteinExistence type="predicted"/>
<dbReference type="PROSITE" id="PS51186">
    <property type="entry name" value="GNAT"/>
    <property type="match status" value="1"/>
</dbReference>
<dbReference type="PANTHER" id="PTHR37817">
    <property type="entry name" value="N-ACETYLTRANSFERASE EIS"/>
    <property type="match status" value="1"/>
</dbReference>
<reference evidence="2 3" key="1">
    <citation type="submission" date="2021-10" db="EMBL/GenBank/DDBJ databases">
        <title>Anaerobic single-cell dispensing facilitates the cultivation of human gut bacteria.</title>
        <authorList>
            <person name="Afrizal A."/>
        </authorList>
    </citation>
    <scope>NUCLEOTIDE SEQUENCE [LARGE SCALE GENOMIC DNA]</scope>
    <source>
        <strain evidence="2 3">CLA-AA-H276</strain>
    </source>
</reference>
<dbReference type="Pfam" id="PF13530">
    <property type="entry name" value="SCP2_2"/>
    <property type="match status" value="1"/>
</dbReference>